<keyword evidence="5" id="KW-1185">Reference proteome</keyword>
<dbReference type="Pfam" id="PF03763">
    <property type="entry name" value="Remorin_C"/>
    <property type="match status" value="1"/>
</dbReference>
<comment type="similarity">
    <text evidence="1">Belongs to the remorin family.</text>
</comment>
<protein>
    <recommendedName>
        <fullName evidence="3">Remorin C-terminal domain-containing protein</fullName>
    </recommendedName>
</protein>
<name>A0AAW1WUB2_RUBAR</name>
<gene>
    <name evidence="4" type="ORF">M0R45_024444</name>
</gene>
<organism evidence="4 5">
    <name type="scientific">Rubus argutus</name>
    <name type="common">Southern blackberry</name>
    <dbReference type="NCBI Taxonomy" id="59490"/>
    <lineage>
        <taxon>Eukaryota</taxon>
        <taxon>Viridiplantae</taxon>
        <taxon>Streptophyta</taxon>
        <taxon>Embryophyta</taxon>
        <taxon>Tracheophyta</taxon>
        <taxon>Spermatophyta</taxon>
        <taxon>Magnoliopsida</taxon>
        <taxon>eudicotyledons</taxon>
        <taxon>Gunneridae</taxon>
        <taxon>Pentapetalae</taxon>
        <taxon>rosids</taxon>
        <taxon>fabids</taxon>
        <taxon>Rosales</taxon>
        <taxon>Rosaceae</taxon>
        <taxon>Rosoideae</taxon>
        <taxon>Rosoideae incertae sedis</taxon>
        <taxon>Rubus</taxon>
    </lineage>
</organism>
<accession>A0AAW1WUB2</accession>
<evidence type="ECO:0000259" key="3">
    <source>
        <dbReference type="Pfam" id="PF03763"/>
    </source>
</evidence>
<sequence>MEEEAKIENYVFIDEGKSMISVSEEKAAAGADPIAIVKEIADPAPKKVIRSSTERDVMFAEIETEKRLALIKAWEESEKTRAENRAYKRMSAVGLWEDNKKISVEAQLRKIEEKFERKKAEYAEKMKNKVAEIHKAGEEKRALIEAKQREESLKVEETASKFRDSGSMPGRLLGCFTCANNVL</sequence>
<comment type="caution">
    <text evidence="4">The sequence shown here is derived from an EMBL/GenBank/DDBJ whole genome shotgun (WGS) entry which is preliminary data.</text>
</comment>
<evidence type="ECO:0000256" key="1">
    <source>
        <dbReference type="ARBA" id="ARBA00005711"/>
    </source>
</evidence>
<feature type="coiled-coil region" evidence="2">
    <location>
        <begin position="101"/>
        <end position="132"/>
    </location>
</feature>
<dbReference type="InterPro" id="IPR005516">
    <property type="entry name" value="Remorin_C"/>
</dbReference>
<dbReference type="AlphaFoldDB" id="A0AAW1WUB2"/>
<proteinExistence type="inferred from homology"/>
<evidence type="ECO:0000313" key="5">
    <source>
        <dbReference type="Proteomes" id="UP001457282"/>
    </source>
</evidence>
<dbReference type="Proteomes" id="UP001457282">
    <property type="component" value="Unassembled WGS sequence"/>
</dbReference>
<dbReference type="PANTHER" id="PTHR31775">
    <property type="entry name" value="OS02G0117200 PROTEIN"/>
    <property type="match status" value="1"/>
</dbReference>
<keyword evidence="2" id="KW-0175">Coiled coil</keyword>
<evidence type="ECO:0000313" key="4">
    <source>
        <dbReference type="EMBL" id="KAK9927251.1"/>
    </source>
</evidence>
<feature type="domain" description="Remorin C-terminal" evidence="3">
    <location>
        <begin position="66"/>
        <end position="170"/>
    </location>
</feature>
<dbReference type="PANTHER" id="PTHR31775:SF29">
    <property type="entry name" value="REMORIN C-TERMINAL DOMAIN-CONTAINING PROTEIN"/>
    <property type="match status" value="1"/>
</dbReference>
<reference evidence="4 5" key="1">
    <citation type="journal article" date="2023" name="G3 (Bethesda)">
        <title>A chromosome-length genome assembly and annotation of blackberry (Rubus argutus, cv. 'Hillquist').</title>
        <authorList>
            <person name="Bruna T."/>
            <person name="Aryal R."/>
            <person name="Dudchenko O."/>
            <person name="Sargent D.J."/>
            <person name="Mead D."/>
            <person name="Buti M."/>
            <person name="Cavallini A."/>
            <person name="Hytonen T."/>
            <person name="Andres J."/>
            <person name="Pham M."/>
            <person name="Weisz D."/>
            <person name="Mascagni F."/>
            <person name="Usai G."/>
            <person name="Natali L."/>
            <person name="Bassil N."/>
            <person name="Fernandez G.E."/>
            <person name="Lomsadze A."/>
            <person name="Armour M."/>
            <person name="Olukolu B."/>
            <person name="Poorten T."/>
            <person name="Britton C."/>
            <person name="Davik J."/>
            <person name="Ashrafi H."/>
            <person name="Aiden E.L."/>
            <person name="Borodovsky M."/>
            <person name="Worthington M."/>
        </authorList>
    </citation>
    <scope>NUCLEOTIDE SEQUENCE [LARGE SCALE GENOMIC DNA]</scope>
    <source>
        <strain evidence="4">PI 553951</strain>
    </source>
</reference>
<evidence type="ECO:0000256" key="2">
    <source>
        <dbReference type="SAM" id="Coils"/>
    </source>
</evidence>
<dbReference type="EMBL" id="JBEDUW010000005">
    <property type="protein sequence ID" value="KAK9927251.1"/>
    <property type="molecule type" value="Genomic_DNA"/>
</dbReference>